<accession>A0ABD3KDB3</accession>
<sequence length="107" mass="12090">MPKDLMYLHHYKILELTLSTVCVHSQFVFPGVSSRQMITAKGGQGEPPQKMEFPLNCTNSSTVPQTCLTNYPTKHEPEESYAVACPEYFGGFMRIYGPGRAWGSRER</sequence>
<dbReference type="AlphaFoldDB" id="A0ABD3KDB3"/>
<dbReference type="Proteomes" id="UP001634007">
    <property type="component" value="Unassembled WGS sequence"/>
</dbReference>
<proteinExistence type="predicted"/>
<organism evidence="1 2">
    <name type="scientific">Eucalyptus globulus</name>
    <name type="common">Tasmanian blue gum</name>
    <dbReference type="NCBI Taxonomy" id="34317"/>
    <lineage>
        <taxon>Eukaryota</taxon>
        <taxon>Viridiplantae</taxon>
        <taxon>Streptophyta</taxon>
        <taxon>Embryophyta</taxon>
        <taxon>Tracheophyta</taxon>
        <taxon>Spermatophyta</taxon>
        <taxon>Magnoliopsida</taxon>
        <taxon>eudicotyledons</taxon>
        <taxon>Gunneridae</taxon>
        <taxon>Pentapetalae</taxon>
        <taxon>rosids</taxon>
        <taxon>malvids</taxon>
        <taxon>Myrtales</taxon>
        <taxon>Myrtaceae</taxon>
        <taxon>Myrtoideae</taxon>
        <taxon>Eucalypteae</taxon>
        <taxon>Eucalyptus</taxon>
    </lineage>
</organism>
<name>A0ABD3KDB3_EUCGL</name>
<keyword evidence="2" id="KW-1185">Reference proteome</keyword>
<evidence type="ECO:0000313" key="2">
    <source>
        <dbReference type="Proteomes" id="UP001634007"/>
    </source>
</evidence>
<evidence type="ECO:0000313" key="1">
    <source>
        <dbReference type="EMBL" id="KAL3737683.1"/>
    </source>
</evidence>
<comment type="caution">
    <text evidence="1">The sequence shown here is derived from an EMBL/GenBank/DDBJ whole genome shotgun (WGS) entry which is preliminary data.</text>
</comment>
<dbReference type="EMBL" id="JBJKBG010000005">
    <property type="protein sequence ID" value="KAL3737683.1"/>
    <property type="molecule type" value="Genomic_DNA"/>
</dbReference>
<gene>
    <name evidence="1" type="ORF">ACJRO7_019251</name>
</gene>
<protein>
    <submittedName>
        <fullName evidence="1">Uncharacterized protein</fullName>
    </submittedName>
</protein>
<reference evidence="1 2" key="1">
    <citation type="submission" date="2024-11" db="EMBL/GenBank/DDBJ databases">
        <title>Chromosome-level genome assembly of Eucalyptus globulus Labill. provides insights into its genome evolution.</title>
        <authorList>
            <person name="Li X."/>
        </authorList>
    </citation>
    <scope>NUCLEOTIDE SEQUENCE [LARGE SCALE GENOMIC DNA]</scope>
    <source>
        <strain evidence="1">CL2024</strain>
        <tissue evidence="1">Fresh tender leaves</tissue>
    </source>
</reference>